<dbReference type="RefSeq" id="XP_060326780.1">
    <property type="nucleotide sequence ID" value="XM_060474041.1"/>
</dbReference>
<keyword evidence="1" id="KW-0812">Transmembrane</keyword>
<protein>
    <submittedName>
        <fullName evidence="2">Uncharacterized protein</fullName>
    </submittedName>
</protein>
<proteinExistence type="predicted"/>
<organism evidence="2 3">
    <name type="scientific">Armillaria tabescens</name>
    <name type="common">Ringless honey mushroom</name>
    <name type="synonym">Agaricus tabescens</name>
    <dbReference type="NCBI Taxonomy" id="1929756"/>
    <lineage>
        <taxon>Eukaryota</taxon>
        <taxon>Fungi</taxon>
        <taxon>Dikarya</taxon>
        <taxon>Basidiomycota</taxon>
        <taxon>Agaricomycotina</taxon>
        <taxon>Agaricomycetes</taxon>
        <taxon>Agaricomycetidae</taxon>
        <taxon>Agaricales</taxon>
        <taxon>Marasmiineae</taxon>
        <taxon>Physalacriaceae</taxon>
        <taxon>Desarmillaria</taxon>
    </lineage>
</organism>
<evidence type="ECO:0000256" key="1">
    <source>
        <dbReference type="SAM" id="Phobius"/>
    </source>
</evidence>
<sequence>MTCFQHSNRFHKAFLNTTWPLLQNPFSVALWFQACTTPIMVGSEPLVALTYVKAMSFWLIFQIGYHLIQSVRRMP</sequence>
<dbReference type="EMBL" id="JAUEPS010000039">
    <property type="protein sequence ID" value="KAK0449065.1"/>
    <property type="molecule type" value="Genomic_DNA"/>
</dbReference>
<dbReference type="AlphaFoldDB" id="A0AA39JUB3"/>
<feature type="transmembrane region" description="Helical" evidence="1">
    <location>
        <begin position="48"/>
        <end position="68"/>
    </location>
</feature>
<accession>A0AA39JUB3</accession>
<dbReference type="Proteomes" id="UP001175211">
    <property type="component" value="Unassembled WGS sequence"/>
</dbReference>
<evidence type="ECO:0000313" key="2">
    <source>
        <dbReference type="EMBL" id="KAK0449065.1"/>
    </source>
</evidence>
<dbReference type="GeneID" id="85357589"/>
<keyword evidence="1" id="KW-0472">Membrane</keyword>
<name>A0AA39JUB3_ARMTA</name>
<keyword evidence="3" id="KW-1185">Reference proteome</keyword>
<keyword evidence="1" id="KW-1133">Transmembrane helix</keyword>
<evidence type="ECO:0000313" key="3">
    <source>
        <dbReference type="Proteomes" id="UP001175211"/>
    </source>
</evidence>
<gene>
    <name evidence="2" type="ORF">EV420DRAFT_1565704</name>
</gene>
<reference evidence="2" key="1">
    <citation type="submission" date="2023-06" db="EMBL/GenBank/DDBJ databases">
        <authorList>
            <consortium name="Lawrence Berkeley National Laboratory"/>
            <person name="Ahrendt S."/>
            <person name="Sahu N."/>
            <person name="Indic B."/>
            <person name="Wong-Bajracharya J."/>
            <person name="Merenyi Z."/>
            <person name="Ke H.-M."/>
            <person name="Monk M."/>
            <person name="Kocsube S."/>
            <person name="Drula E."/>
            <person name="Lipzen A."/>
            <person name="Balint B."/>
            <person name="Henrissat B."/>
            <person name="Andreopoulos B."/>
            <person name="Martin F.M."/>
            <person name="Harder C.B."/>
            <person name="Rigling D."/>
            <person name="Ford K.L."/>
            <person name="Foster G.D."/>
            <person name="Pangilinan J."/>
            <person name="Papanicolaou A."/>
            <person name="Barry K."/>
            <person name="LaButti K."/>
            <person name="Viragh M."/>
            <person name="Koriabine M."/>
            <person name="Yan M."/>
            <person name="Riley R."/>
            <person name="Champramary S."/>
            <person name="Plett K.L."/>
            <person name="Tsai I.J."/>
            <person name="Slot J."/>
            <person name="Sipos G."/>
            <person name="Plett J."/>
            <person name="Nagy L.G."/>
            <person name="Grigoriev I.V."/>
        </authorList>
    </citation>
    <scope>NUCLEOTIDE SEQUENCE</scope>
    <source>
        <strain evidence="2">CCBAS 213</strain>
    </source>
</reference>
<comment type="caution">
    <text evidence="2">The sequence shown here is derived from an EMBL/GenBank/DDBJ whole genome shotgun (WGS) entry which is preliminary data.</text>
</comment>